<dbReference type="Proteomes" id="UP000031938">
    <property type="component" value="Unassembled WGS sequence"/>
</dbReference>
<evidence type="ECO:0008006" key="3">
    <source>
        <dbReference type="Google" id="ProtNLM"/>
    </source>
</evidence>
<comment type="caution">
    <text evidence="1">The sequence shown here is derived from an EMBL/GenBank/DDBJ whole genome shotgun (WGS) entry which is preliminary data.</text>
</comment>
<gene>
    <name evidence="1" type="ORF">KP78_25560</name>
</gene>
<sequence length="89" mass="10880">MIEININQEEFKKLVLEQIEKNLKEIDSERVFWNMSDLIRNTGMSKSNILDKFFYDPDFPKYRPGREWLFPVVETKAFLLNWLRKQPRI</sequence>
<keyword evidence="2" id="KW-1185">Reference proteome</keyword>
<dbReference type="PATRIC" id="fig|889306.3.peg.2570"/>
<evidence type="ECO:0000313" key="2">
    <source>
        <dbReference type="Proteomes" id="UP000031938"/>
    </source>
</evidence>
<dbReference type="OrthoDB" id="2167122at2"/>
<dbReference type="AlphaFoldDB" id="A0A0C2V7U3"/>
<organism evidence="1 2">
    <name type="scientific">Jeotgalibacillus soli</name>
    <dbReference type="NCBI Taxonomy" id="889306"/>
    <lineage>
        <taxon>Bacteria</taxon>
        <taxon>Bacillati</taxon>
        <taxon>Bacillota</taxon>
        <taxon>Bacilli</taxon>
        <taxon>Bacillales</taxon>
        <taxon>Caryophanaceae</taxon>
        <taxon>Jeotgalibacillus</taxon>
    </lineage>
</organism>
<evidence type="ECO:0000313" key="1">
    <source>
        <dbReference type="EMBL" id="KIL45012.1"/>
    </source>
</evidence>
<protein>
    <recommendedName>
        <fullName evidence="3">Group-specific protein</fullName>
    </recommendedName>
</protein>
<dbReference type="RefSeq" id="WP_041089267.1">
    <property type="nucleotide sequence ID" value="NZ_JXRP01000018.1"/>
</dbReference>
<name>A0A0C2V7U3_9BACL</name>
<accession>A0A0C2V7U3</accession>
<proteinExistence type="predicted"/>
<reference evidence="1 2" key="1">
    <citation type="submission" date="2015-01" db="EMBL/GenBank/DDBJ databases">
        <title>Genome sequencing of Jeotgalibacillus soli.</title>
        <authorList>
            <person name="Goh K.M."/>
            <person name="Chan K.-G."/>
            <person name="Yaakop A.S."/>
            <person name="Ee R."/>
            <person name="Gan H.M."/>
            <person name="Chan C.S."/>
        </authorList>
    </citation>
    <scope>NUCLEOTIDE SEQUENCE [LARGE SCALE GENOMIC DNA]</scope>
    <source>
        <strain evidence="1 2">P9</strain>
    </source>
</reference>
<dbReference type="EMBL" id="JXRP01000018">
    <property type="protein sequence ID" value="KIL45012.1"/>
    <property type="molecule type" value="Genomic_DNA"/>
</dbReference>